<dbReference type="OrthoDB" id="7847739at2"/>
<name>A0A318SLY5_9RHOB</name>
<evidence type="ECO:0000313" key="2">
    <source>
        <dbReference type="Proteomes" id="UP000248311"/>
    </source>
</evidence>
<dbReference type="EMBL" id="QJTE01000011">
    <property type="protein sequence ID" value="PYE80834.1"/>
    <property type="molecule type" value="Genomic_DNA"/>
</dbReference>
<proteinExistence type="predicted"/>
<dbReference type="Proteomes" id="UP000248311">
    <property type="component" value="Unassembled WGS sequence"/>
</dbReference>
<sequence>MVGLIHQYLPALCDSLDRLGPEELTLRLESEVLRHGGTWQQDANDGPAVREIAVHGIAMSALSYSQAAVAWRFAARVAVGGYADVSPDPKVAALQRAWALAVLHHVVPAPEAIHANAQALLDRMTQPDLITIPAPSDGGFRSIDELLTASTPVHADGEPQPEPAA</sequence>
<evidence type="ECO:0000313" key="1">
    <source>
        <dbReference type="EMBL" id="PYE80834.1"/>
    </source>
</evidence>
<reference evidence="1 2" key="1">
    <citation type="submission" date="2018-06" db="EMBL/GenBank/DDBJ databases">
        <title>Genomic Encyclopedia of Type Strains, Phase III (KMG-III): the genomes of soil and plant-associated and newly described type strains.</title>
        <authorList>
            <person name="Whitman W."/>
        </authorList>
    </citation>
    <scope>NUCLEOTIDE SEQUENCE [LARGE SCALE GENOMIC DNA]</scope>
    <source>
        <strain evidence="1 2">CECT 9025</strain>
    </source>
</reference>
<gene>
    <name evidence="1" type="ORF">DFP88_11144</name>
</gene>
<accession>A0A318SLY5</accession>
<dbReference type="RefSeq" id="WP_110815726.1">
    <property type="nucleotide sequence ID" value="NZ_QJTE01000011.1"/>
</dbReference>
<comment type="caution">
    <text evidence="1">The sequence shown here is derived from an EMBL/GenBank/DDBJ whole genome shotgun (WGS) entry which is preliminary data.</text>
</comment>
<dbReference type="AlphaFoldDB" id="A0A318SLY5"/>
<protein>
    <submittedName>
        <fullName evidence="1">Uncharacterized protein</fullName>
    </submittedName>
</protein>
<organism evidence="1 2">
    <name type="scientific">Pseudoroseicyclus aestuarii</name>
    <dbReference type="NCBI Taxonomy" id="1795041"/>
    <lineage>
        <taxon>Bacteria</taxon>
        <taxon>Pseudomonadati</taxon>
        <taxon>Pseudomonadota</taxon>
        <taxon>Alphaproteobacteria</taxon>
        <taxon>Rhodobacterales</taxon>
        <taxon>Paracoccaceae</taxon>
        <taxon>Pseudoroseicyclus</taxon>
    </lineage>
</organism>
<keyword evidence="2" id="KW-1185">Reference proteome</keyword>